<dbReference type="Gene3D" id="3.30.200.20">
    <property type="entry name" value="Phosphorylase Kinase, domain 1"/>
    <property type="match status" value="1"/>
</dbReference>
<gene>
    <name evidence="10" type="ORF">EDC35_102110</name>
</gene>
<evidence type="ECO:0000313" key="10">
    <source>
        <dbReference type="EMBL" id="TCT22779.1"/>
    </source>
</evidence>
<dbReference type="PANTHER" id="PTHR43671">
    <property type="entry name" value="SERINE/THREONINE-PROTEIN KINASE NEK"/>
    <property type="match status" value="1"/>
</dbReference>
<dbReference type="InterPro" id="IPR017441">
    <property type="entry name" value="Protein_kinase_ATP_BS"/>
</dbReference>
<dbReference type="InterPro" id="IPR050660">
    <property type="entry name" value="NEK_Ser/Thr_kinase"/>
</dbReference>
<dbReference type="GO" id="GO:0004674">
    <property type="term" value="F:protein serine/threonine kinase activity"/>
    <property type="evidence" value="ECO:0007669"/>
    <property type="project" value="UniProtKB-EC"/>
</dbReference>
<keyword evidence="5 10" id="KW-0418">Kinase</keyword>
<dbReference type="InterPro" id="IPR011009">
    <property type="entry name" value="Kinase-like_dom_sf"/>
</dbReference>
<evidence type="ECO:0000256" key="7">
    <source>
        <dbReference type="PROSITE-ProRule" id="PRU10141"/>
    </source>
</evidence>
<dbReference type="PROSITE" id="PS00107">
    <property type="entry name" value="PROTEIN_KINASE_ATP"/>
    <property type="match status" value="1"/>
</dbReference>
<feature type="region of interest" description="Disordered" evidence="8">
    <location>
        <begin position="416"/>
        <end position="465"/>
    </location>
</feature>
<feature type="compositionally biased region" description="Low complexity" evidence="8">
    <location>
        <begin position="491"/>
        <end position="506"/>
    </location>
</feature>
<evidence type="ECO:0000256" key="8">
    <source>
        <dbReference type="SAM" id="MobiDB-lite"/>
    </source>
</evidence>
<dbReference type="Proteomes" id="UP000295717">
    <property type="component" value="Unassembled WGS sequence"/>
</dbReference>
<proteinExistence type="inferred from homology"/>
<dbReference type="CDD" id="cd14014">
    <property type="entry name" value="STKc_PknB_like"/>
    <property type="match status" value="1"/>
</dbReference>
<dbReference type="EC" id="2.7.11.1" evidence="2"/>
<dbReference type="AlphaFoldDB" id="A0A4R3N7B8"/>
<dbReference type="SUPFAM" id="SSF56112">
    <property type="entry name" value="Protein kinase-like (PK-like)"/>
    <property type="match status" value="1"/>
</dbReference>
<feature type="binding site" evidence="7">
    <location>
        <position position="101"/>
    </location>
    <ligand>
        <name>ATP</name>
        <dbReference type="ChEBI" id="CHEBI:30616"/>
    </ligand>
</feature>
<keyword evidence="4 7" id="KW-0547">Nucleotide-binding</keyword>
<name>A0A4R3N7B8_9GAMM</name>
<dbReference type="PROSITE" id="PS50011">
    <property type="entry name" value="PROTEIN_KINASE_DOM"/>
    <property type="match status" value="1"/>
</dbReference>
<dbReference type="Gene3D" id="1.10.510.10">
    <property type="entry name" value="Transferase(Phosphotransferase) domain 1"/>
    <property type="match status" value="1"/>
</dbReference>
<protein>
    <recommendedName>
        <fullName evidence="2">non-specific serine/threonine protein kinase</fullName>
        <ecNumber evidence="2">2.7.11.1</ecNumber>
    </recommendedName>
</protein>
<sequence>MNRAAHMTDSTAQKRCPKCQALNLIAELPLRDYRCGDCGLELAHLDLTIHGTIRGITGWLLDVDTLVNDRYRIDSVLGKGGFGVTYLVNDLRLHHKRRALKEIPEALFDEHETRLLGRLSHPAIPDITDRFSEQGMVYLVLEFGGNRTLRIEQAQRGGRIPLFVLLPWMRQLCDVLHYLHEQTPPIIHRDLKPDNVLLDENGRIMLIDFGIAKDSTPDTATRTLGRAASQGFSPPEQVLGTGTDARSDVYALGAILYNLLTNTMPPAAHERVIGKTIVPLSQILPEIPPLLDAAVMKALELNINLRQQSIHELAQTLDLVQSGGADTATVLVAGMTETLRPSQPGAAVHLPSVQIPSSRSSAGLAAASMRLDQPLASPEPSNRPWIAILAGISIPTLLAVAGFWYWQQQQDVSSQVAETPPVSKEAQPPQQDAPADQTAGQRTAGDDARPPPVEDAPTDLTPASASTAAAGVAATAATAAAAQAALNARSETAAPASPQTAPATASFQPSAALPSIFSSEQPASSTPARPAGGGSLLDVFEQQRATQAPDSTQPVPVTAQPVPVTAQPLTPDRPAPLPMPVSPPKPLTVEQPRPAKPATTSRTTTTPKPAKPKTTATTTRKPSTQAKSSSASSASSWGFQYKGAEKKD</sequence>
<reference evidence="10 11" key="1">
    <citation type="submission" date="2019-03" db="EMBL/GenBank/DDBJ databases">
        <title>Genomic Encyclopedia of Type Strains, Phase IV (KMG-IV): sequencing the most valuable type-strain genomes for metagenomic binning, comparative biology and taxonomic classification.</title>
        <authorList>
            <person name="Goeker M."/>
        </authorList>
    </citation>
    <scope>NUCLEOTIDE SEQUENCE [LARGE SCALE GENOMIC DNA]</scope>
    <source>
        <strain evidence="10 11">DSM 13587</strain>
    </source>
</reference>
<feature type="domain" description="Protein kinase" evidence="9">
    <location>
        <begin position="71"/>
        <end position="397"/>
    </location>
</feature>
<evidence type="ECO:0000256" key="6">
    <source>
        <dbReference type="ARBA" id="ARBA00022840"/>
    </source>
</evidence>
<evidence type="ECO:0000256" key="3">
    <source>
        <dbReference type="ARBA" id="ARBA00022679"/>
    </source>
</evidence>
<evidence type="ECO:0000259" key="9">
    <source>
        <dbReference type="PROSITE" id="PS50011"/>
    </source>
</evidence>
<feature type="compositionally biased region" description="Low complexity" evidence="8">
    <location>
        <begin position="596"/>
        <end position="636"/>
    </location>
</feature>
<evidence type="ECO:0000256" key="4">
    <source>
        <dbReference type="ARBA" id="ARBA00022741"/>
    </source>
</evidence>
<evidence type="ECO:0000256" key="5">
    <source>
        <dbReference type="ARBA" id="ARBA00022777"/>
    </source>
</evidence>
<comment type="similarity">
    <text evidence="1">Belongs to the protein kinase superfamily. NEK Ser/Thr protein kinase family. NIMA subfamily.</text>
</comment>
<dbReference type="PROSITE" id="PS00108">
    <property type="entry name" value="PROTEIN_KINASE_ST"/>
    <property type="match status" value="1"/>
</dbReference>
<keyword evidence="3" id="KW-0808">Transferase</keyword>
<organism evidence="10 11">
    <name type="scientific">Thiobaca trueperi</name>
    <dbReference type="NCBI Taxonomy" id="127458"/>
    <lineage>
        <taxon>Bacteria</taxon>
        <taxon>Pseudomonadati</taxon>
        <taxon>Pseudomonadota</taxon>
        <taxon>Gammaproteobacteria</taxon>
        <taxon>Chromatiales</taxon>
        <taxon>Chromatiaceae</taxon>
        <taxon>Thiobaca</taxon>
    </lineage>
</organism>
<dbReference type="InterPro" id="IPR008271">
    <property type="entry name" value="Ser/Thr_kinase_AS"/>
</dbReference>
<keyword evidence="6 7" id="KW-0067">ATP-binding</keyword>
<feature type="compositionally biased region" description="Polar residues" evidence="8">
    <location>
        <begin position="516"/>
        <end position="527"/>
    </location>
</feature>
<dbReference type="PANTHER" id="PTHR43671:SF13">
    <property type="entry name" value="SERINE_THREONINE-PROTEIN KINASE NEK2"/>
    <property type="match status" value="1"/>
</dbReference>
<feature type="compositionally biased region" description="Low complexity" evidence="8">
    <location>
        <begin position="426"/>
        <end position="437"/>
    </location>
</feature>
<feature type="compositionally biased region" description="Pro residues" evidence="8">
    <location>
        <begin position="571"/>
        <end position="586"/>
    </location>
</feature>
<comment type="caution">
    <text evidence="10">The sequence shown here is derived from an EMBL/GenBank/DDBJ whole genome shotgun (WGS) entry which is preliminary data.</text>
</comment>
<feature type="compositionally biased region" description="Low complexity" evidence="8">
    <location>
        <begin position="552"/>
        <end position="568"/>
    </location>
</feature>
<dbReference type="Pfam" id="PF00069">
    <property type="entry name" value="Pkinase"/>
    <property type="match status" value="1"/>
</dbReference>
<evidence type="ECO:0000313" key="11">
    <source>
        <dbReference type="Proteomes" id="UP000295717"/>
    </source>
</evidence>
<evidence type="ECO:0000256" key="1">
    <source>
        <dbReference type="ARBA" id="ARBA00010886"/>
    </source>
</evidence>
<evidence type="ECO:0000256" key="2">
    <source>
        <dbReference type="ARBA" id="ARBA00012513"/>
    </source>
</evidence>
<feature type="region of interest" description="Disordered" evidence="8">
    <location>
        <begin position="491"/>
        <end position="648"/>
    </location>
</feature>
<accession>A0A4R3N7B8</accession>
<dbReference type="SMART" id="SM00220">
    <property type="entry name" value="S_TKc"/>
    <property type="match status" value="1"/>
</dbReference>
<keyword evidence="11" id="KW-1185">Reference proteome</keyword>
<dbReference type="GO" id="GO:0005524">
    <property type="term" value="F:ATP binding"/>
    <property type="evidence" value="ECO:0007669"/>
    <property type="project" value="UniProtKB-UniRule"/>
</dbReference>
<dbReference type="EMBL" id="SMAO01000002">
    <property type="protein sequence ID" value="TCT22779.1"/>
    <property type="molecule type" value="Genomic_DNA"/>
</dbReference>
<dbReference type="InterPro" id="IPR000719">
    <property type="entry name" value="Prot_kinase_dom"/>
</dbReference>